<dbReference type="Gene3D" id="1.10.3020.10">
    <property type="entry name" value="alpha-amino acid ester hydrolase ( Helical cap domain)"/>
    <property type="match status" value="1"/>
</dbReference>
<dbReference type="EMBL" id="NMWU01000006">
    <property type="protein sequence ID" value="PLS31733.1"/>
    <property type="molecule type" value="Genomic_DNA"/>
</dbReference>
<evidence type="ECO:0000313" key="4">
    <source>
        <dbReference type="EMBL" id="PLS31733.1"/>
    </source>
</evidence>
<organism evidence="4 5">
    <name type="scientific">Bifidobacterium margollesii</name>
    <dbReference type="NCBI Taxonomy" id="2020964"/>
    <lineage>
        <taxon>Bacteria</taxon>
        <taxon>Bacillati</taxon>
        <taxon>Actinomycetota</taxon>
        <taxon>Actinomycetes</taxon>
        <taxon>Bifidobacteriales</taxon>
        <taxon>Bifidobacteriaceae</taxon>
        <taxon>Bifidobacterium</taxon>
    </lineage>
</organism>
<sequence>MTNESTVSETTDTQPASQTPATSPAPAKRVLDKSDFPYDWEVTENIWVPMKDGTRLSARLWMPKTDKPVPAIMEYIPYRKRDGMRGRDEPMHGYFAGHGYAVVRVDMRGAGESDGLLRDEYLQQEQDDAVESIDWISRQPWCDGNVGMMGKSWGGFNSLQVAALRPPALRAIICVGFTDDRFNQDIHYKGGCLLNDNFWWGNIMLAYQSRAIDSDIKPETWKEETLKRLDEMPLWPQLWMEHPTRDDYWKHGSVCEDYSAITVPVFAIDGWADAYTNTVLTLMEGLSVPRKAWIGPWAHVFAHDGYPGPAVNFLGEAVKWWDKWLRGIDNDTMDGPMARVWLEDAMPPETVHPVSRGRWVGVDSWPSADVTGRELSLTYGRLLDADDAATGHDDHEIVELCTLPNHGLTANEWMGAGVPGESPADQRMDDGMTMTFDSGVLSDDVEILGYPRFDVKLSSDKPVSMLFAQLSDVAPDGAVTRVSYGVMNLTHLQGQNTIVELTPGETVDAFVRLDVCAHRFPKGHRIRLSLANSFWPMFWPSPELATLSLDLSSAKLTLPVFTGKDCEGPDPDAQCAPLTPTTVLSPGHVDRTITYDLVNDSWTSITDGVGGVFGEGVYRFDDIGTVVEHNLKRELTLSNKDPLSAKYTITQKMRNGREGWLTDADIVVTQTSDRDFFYLKGFMTVKINGEESFHRDWDEKVPRRGL</sequence>
<dbReference type="RefSeq" id="WP_101615159.1">
    <property type="nucleotide sequence ID" value="NZ_NMWU01000006.1"/>
</dbReference>
<dbReference type="NCBIfam" id="TIGR00976">
    <property type="entry name" value="CocE_NonD"/>
    <property type="match status" value="1"/>
</dbReference>
<dbReference type="Pfam" id="PF08530">
    <property type="entry name" value="PepX_C"/>
    <property type="match status" value="1"/>
</dbReference>
<feature type="compositionally biased region" description="Polar residues" evidence="2">
    <location>
        <begin position="1"/>
        <end position="12"/>
    </location>
</feature>
<dbReference type="Gene3D" id="2.60.120.260">
    <property type="entry name" value="Galactose-binding domain-like"/>
    <property type="match status" value="1"/>
</dbReference>
<dbReference type="PANTHER" id="PTHR43056">
    <property type="entry name" value="PEPTIDASE S9 PROLYL OLIGOPEPTIDASE"/>
    <property type="match status" value="1"/>
</dbReference>
<accession>A0A2N5JBZ1</accession>
<dbReference type="InterPro" id="IPR005674">
    <property type="entry name" value="CocE/Ser_esterase"/>
</dbReference>
<comment type="caution">
    <text evidence="4">The sequence shown here is derived from an EMBL/GenBank/DDBJ whole genome shotgun (WGS) entry which is preliminary data.</text>
</comment>
<dbReference type="OrthoDB" id="5240615at2"/>
<dbReference type="InterPro" id="IPR050585">
    <property type="entry name" value="Xaa-Pro_dipeptidyl-ppase/CocE"/>
</dbReference>
<reference evidence="4 5" key="1">
    <citation type="submission" date="2017-07" db="EMBL/GenBank/DDBJ databases">
        <title>Bifidobacterium novel species.</title>
        <authorList>
            <person name="Lugli G.A."/>
            <person name="Milani C."/>
            <person name="Duranti S."/>
            <person name="Mangifesta M."/>
        </authorList>
    </citation>
    <scope>NUCLEOTIDE SEQUENCE [LARGE SCALE GENOMIC DNA]</scope>
    <source>
        <strain evidence="5">Uis1B</strain>
    </source>
</reference>
<dbReference type="SUPFAM" id="SSF49785">
    <property type="entry name" value="Galactose-binding domain-like"/>
    <property type="match status" value="1"/>
</dbReference>
<dbReference type="AlphaFoldDB" id="A0A2N5JBZ1"/>
<feature type="compositionally biased region" description="Low complexity" evidence="2">
    <location>
        <begin position="13"/>
        <end position="27"/>
    </location>
</feature>
<dbReference type="GO" id="GO:0008239">
    <property type="term" value="F:dipeptidyl-peptidase activity"/>
    <property type="evidence" value="ECO:0007669"/>
    <property type="project" value="InterPro"/>
</dbReference>
<dbReference type="Gene3D" id="3.40.50.1820">
    <property type="entry name" value="alpha/beta hydrolase"/>
    <property type="match status" value="1"/>
</dbReference>
<keyword evidence="1 4" id="KW-0378">Hydrolase</keyword>
<evidence type="ECO:0000313" key="5">
    <source>
        <dbReference type="Proteomes" id="UP000235050"/>
    </source>
</evidence>
<keyword evidence="5" id="KW-1185">Reference proteome</keyword>
<feature type="region of interest" description="Disordered" evidence="2">
    <location>
        <begin position="1"/>
        <end position="30"/>
    </location>
</feature>
<evidence type="ECO:0000256" key="1">
    <source>
        <dbReference type="ARBA" id="ARBA00022801"/>
    </source>
</evidence>
<gene>
    <name evidence="4" type="ORF">Uis1B_0440</name>
</gene>
<feature type="domain" description="Xaa-Pro dipeptidyl-peptidase C-terminal" evidence="3">
    <location>
        <begin position="318"/>
        <end position="576"/>
    </location>
</feature>
<name>A0A2N5JBZ1_9BIFI</name>
<dbReference type="InterPro" id="IPR029058">
    <property type="entry name" value="AB_hydrolase_fold"/>
</dbReference>
<dbReference type="SMART" id="SM00939">
    <property type="entry name" value="PepX_C"/>
    <property type="match status" value="1"/>
</dbReference>
<dbReference type="SUPFAM" id="SSF53474">
    <property type="entry name" value="alpha/beta-Hydrolases"/>
    <property type="match status" value="1"/>
</dbReference>
<dbReference type="InterPro" id="IPR008979">
    <property type="entry name" value="Galactose-bd-like_sf"/>
</dbReference>
<protein>
    <submittedName>
        <fullName evidence="4">Hydrolase</fullName>
    </submittedName>
</protein>
<evidence type="ECO:0000256" key="2">
    <source>
        <dbReference type="SAM" id="MobiDB-lite"/>
    </source>
</evidence>
<evidence type="ECO:0000259" key="3">
    <source>
        <dbReference type="SMART" id="SM00939"/>
    </source>
</evidence>
<dbReference type="InterPro" id="IPR013736">
    <property type="entry name" value="Xaa-Pro_dipept_C"/>
</dbReference>
<dbReference type="Proteomes" id="UP000235050">
    <property type="component" value="Unassembled WGS sequence"/>
</dbReference>
<dbReference type="Pfam" id="PF02129">
    <property type="entry name" value="Peptidase_S15"/>
    <property type="match status" value="1"/>
</dbReference>
<dbReference type="PANTHER" id="PTHR43056:SF10">
    <property type="entry name" value="COCE_NOND FAMILY, PUTATIVE (AFU_ORTHOLOGUE AFUA_7G00600)-RELATED"/>
    <property type="match status" value="1"/>
</dbReference>
<proteinExistence type="predicted"/>
<dbReference type="InterPro" id="IPR000383">
    <property type="entry name" value="Xaa-Pro-like_dom"/>
</dbReference>